<dbReference type="Proteomes" id="UP001214854">
    <property type="component" value="Unassembled WGS sequence"/>
</dbReference>
<dbReference type="Pfam" id="PF03548">
    <property type="entry name" value="LolA"/>
    <property type="match status" value="1"/>
</dbReference>
<evidence type="ECO:0000256" key="2">
    <source>
        <dbReference type="SAM" id="SignalP"/>
    </source>
</evidence>
<sequence>MTDISKRTLLLGLATVSLMPVTALAQGKTNTQPFVLAPKFSAQDQGRINRAVAYLQALNSGAGRFEQTDFKGRKTQGDWWLQRPGKIRFAYDAPYSLLVVADGKRVNMWDPRLKAFNQYPLDATPLSLFLSKQIRLDQGVIVTEVTPTTDGFRLKARDRRRDVEGSILMTFIEQGGNLTLGEWTVTDAQGKGTRLKLLTFNKNAPVKADLFVLNKPKDAK</sequence>
<dbReference type="InterPro" id="IPR029046">
    <property type="entry name" value="LolA/LolB/LppX"/>
</dbReference>
<name>A0ABT5HT70_9CAUL</name>
<accession>A0ABT5HT70</accession>
<dbReference type="InterPro" id="IPR004564">
    <property type="entry name" value="OM_lipoprot_carrier_LolA-like"/>
</dbReference>
<feature type="signal peptide" evidence="2">
    <location>
        <begin position="1"/>
        <end position="25"/>
    </location>
</feature>
<dbReference type="PANTHER" id="PTHR35869:SF1">
    <property type="entry name" value="OUTER-MEMBRANE LIPOPROTEIN CARRIER PROTEIN"/>
    <property type="match status" value="1"/>
</dbReference>
<reference evidence="3 4" key="1">
    <citation type="submission" date="2023-01" db="EMBL/GenBank/DDBJ databases">
        <title>Novel species of the genus Asticcacaulis isolated from rivers.</title>
        <authorList>
            <person name="Lu H."/>
        </authorList>
    </citation>
    <scope>NUCLEOTIDE SEQUENCE [LARGE SCALE GENOMIC DNA]</scope>
    <source>
        <strain evidence="3 4">BYS171W</strain>
    </source>
</reference>
<evidence type="ECO:0000313" key="3">
    <source>
        <dbReference type="EMBL" id="MDC7683045.1"/>
    </source>
</evidence>
<dbReference type="RefSeq" id="WP_272747526.1">
    <property type="nucleotide sequence ID" value="NZ_JAQQKX010000004.1"/>
</dbReference>
<dbReference type="EMBL" id="JAQQKX010000004">
    <property type="protein sequence ID" value="MDC7683045.1"/>
    <property type="molecule type" value="Genomic_DNA"/>
</dbReference>
<feature type="chain" id="PRO_5047255732" evidence="2">
    <location>
        <begin position="26"/>
        <end position="220"/>
    </location>
</feature>
<organism evidence="3 4">
    <name type="scientific">Asticcacaulis aquaticus</name>
    <dbReference type="NCBI Taxonomy" id="2984212"/>
    <lineage>
        <taxon>Bacteria</taxon>
        <taxon>Pseudomonadati</taxon>
        <taxon>Pseudomonadota</taxon>
        <taxon>Alphaproteobacteria</taxon>
        <taxon>Caulobacterales</taxon>
        <taxon>Caulobacteraceae</taxon>
        <taxon>Asticcacaulis</taxon>
    </lineage>
</organism>
<dbReference type="SUPFAM" id="SSF89392">
    <property type="entry name" value="Prokaryotic lipoproteins and lipoprotein localization factors"/>
    <property type="match status" value="1"/>
</dbReference>
<comment type="caution">
    <text evidence="3">The sequence shown here is derived from an EMBL/GenBank/DDBJ whole genome shotgun (WGS) entry which is preliminary data.</text>
</comment>
<evidence type="ECO:0000256" key="1">
    <source>
        <dbReference type="ARBA" id="ARBA00022729"/>
    </source>
</evidence>
<dbReference type="Gene3D" id="2.50.20.10">
    <property type="entry name" value="Lipoprotein localisation LolA/LolB/LppX"/>
    <property type="match status" value="1"/>
</dbReference>
<keyword evidence="3" id="KW-0449">Lipoprotein</keyword>
<evidence type="ECO:0000313" key="4">
    <source>
        <dbReference type="Proteomes" id="UP001214854"/>
    </source>
</evidence>
<gene>
    <name evidence="3" type="ORF">PQU92_07140</name>
</gene>
<dbReference type="CDD" id="cd16325">
    <property type="entry name" value="LolA"/>
    <property type="match status" value="1"/>
</dbReference>
<keyword evidence="1 2" id="KW-0732">Signal</keyword>
<protein>
    <submittedName>
        <fullName evidence="3">Outer-membrane lipoprotein carrier protein LolA</fullName>
    </submittedName>
</protein>
<proteinExistence type="predicted"/>
<dbReference type="PANTHER" id="PTHR35869">
    <property type="entry name" value="OUTER-MEMBRANE LIPOPROTEIN CARRIER PROTEIN"/>
    <property type="match status" value="1"/>
</dbReference>
<keyword evidence="4" id="KW-1185">Reference proteome</keyword>